<reference evidence="7 8" key="1">
    <citation type="submission" date="2020-08" db="EMBL/GenBank/DDBJ databases">
        <title>Sequencing the genomes of 1000 actinobacteria strains.</title>
        <authorList>
            <person name="Klenk H.-P."/>
        </authorList>
    </citation>
    <scope>NUCLEOTIDE SEQUENCE [LARGE SCALE GENOMIC DNA]</scope>
    <source>
        <strain evidence="7 8">DSM 22826</strain>
    </source>
</reference>
<dbReference type="Proteomes" id="UP000523000">
    <property type="component" value="Unassembled WGS sequence"/>
</dbReference>
<dbReference type="PROSITE" id="PS00444">
    <property type="entry name" value="POLYPRENYL_SYNTHASE_2"/>
    <property type="match status" value="1"/>
</dbReference>
<comment type="similarity">
    <text evidence="2 6">Belongs to the FPP/GGPP synthase family.</text>
</comment>
<evidence type="ECO:0000256" key="1">
    <source>
        <dbReference type="ARBA" id="ARBA00001946"/>
    </source>
</evidence>
<dbReference type="SUPFAM" id="SSF48576">
    <property type="entry name" value="Terpenoid synthases"/>
    <property type="match status" value="1"/>
</dbReference>
<dbReference type="GO" id="GO:0046872">
    <property type="term" value="F:metal ion binding"/>
    <property type="evidence" value="ECO:0007669"/>
    <property type="project" value="UniProtKB-KW"/>
</dbReference>
<dbReference type="EC" id="2.5.1.29" evidence="7"/>
<keyword evidence="4" id="KW-0479">Metal-binding</keyword>
<dbReference type="PANTHER" id="PTHR12001">
    <property type="entry name" value="GERANYLGERANYL PYROPHOSPHATE SYNTHASE"/>
    <property type="match status" value="1"/>
</dbReference>
<sequence length="372" mass="39768">METETGQREHLQLHPEATARRDAMTDIDWESFRRHVQSQLADFLSGSRAAIDRPPEHGSPFWAGLQSALSGGKMTRPRLVRMAYLAHGGSDDRACAQLAASFELLHAALLIHDDVIDRDFVRRGVPTLSAVYRDHALKLGQELEDAEHAGQSAAIIAGDLLLAGSIRLSSLAAVTGPDPVGVIEAMATAVVRSASGELDDLLYSLQSNTTSVANVLDMERMKTAAYSFEAPLAAGALLAGSGTQAAAQLGAVGRRIGIAYQIIDDVLGTFGNTLVTGKPVDSDLREGKHTILSAYAATVCDFDAHVRGFRRGDLDIAGLRQLLRDCGAEEYARNLAAELVQKALVDLGSITLTDAVRADFESIAHYAINRGK</sequence>
<dbReference type="Pfam" id="PF00348">
    <property type="entry name" value="polyprenyl_synt"/>
    <property type="match status" value="1"/>
</dbReference>
<comment type="cofactor">
    <cofactor evidence="1">
        <name>Mg(2+)</name>
        <dbReference type="ChEBI" id="CHEBI:18420"/>
    </cofactor>
</comment>
<dbReference type="GO" id="GO:0004337">
    <property type="term" value="F:(2E,6E)-farnesyl diphosphate synthase activity"/>
    <property type="evidence" value="ECO:0007669"/>
    <property type="project" value="UniProtKB-EC"/>
</dbReference>
<organism evidence="7 8">
    <name type="scientific">Paeniglutamicibacter cryotolerans</name>
    <dbReference type="NCBI Taxonomy" id="670079"/>
    <lineage>
        <taxon>Bacteria</taxon>
        <taxon>Bacillati</taxon>
        <taxon>Actinomycetota</taxon>
        <taxon>Actinomycetes</taxon>
        <taxon>Micrococcales</taxon>
        <taxon>Micrococcaceae</taxon>
        <taxon>Paeniglutamicibacter</taxon>
    </lineage>
</organism>
<proteinExistence type="inferred from homology"/>
<evidence type="ECO:0000256" key="4">
    <source>
        <dbReference type="ARBA" id="ARBA00022723"/>
    </source>
</evidence>
<dbReference type="GO" id="GO:0004311">
    <property type="term" value="F:geranylgeranyl diphosphate synthase activity"/>
    <property type="evidence" value="ECO:0007669"/>
    <property type="project" value="UniProtKB-EC"/>
</dbReference>
<dbReference type="EC" id="2.5.1.1" evidence="7"/>
<dbReference type="EC" id="2.5.1.10" evidence="7"/>
<dbReference type="PANTHER" id="PTHR12001:SF85">
    <property type="entry name" value="SHORT CHAIN ISOPRENYL DIPHOSPHATE SYNTHASE"/>
    <property type="match status" value="1"/>
</dbReference>
<keyword evidence="8" id="KW-1185">Reference proteome</keyword>
<evidence type="ECO:0000256" key="6">
    <source>
        <dbReference type="RuleBase" id="RU004466"/>
    </source>
</evidence>
<protein>
    <submittedName>
        <fullName evidence="7">Geranylgeranyl diphosphate synthase type II</fullName>
        <ecNumber evidence="7">2.5.1.1</ecNumber>
        <ecNumber evidence="7">2.5.1.10</ecNumber>
        <ecNumber evidence="7">2.5.1.29</ecNumber>
    </submittedName>
</protein>
<dbReference type="AlphaFoldDB" id="A0A839QFC9"/>
<dbReference type="GO" id="GO:0008299">
    <property type="term" value="P:isoprenoid biosynthetic process"/>
    <property type="evidence" value="ECO:0007669"/>
    <property type="project" value="InterPro"/>
</dbReference>
<dbReference type="InterPro" id="IPR000092">
    <property type="entry name" value="Polyprenyl_synt"/>
</dbReference>
<name>A0A839QFC9_9MICC</name>
<gene>
    <name evidence="7" type="ORF">E9229_000801</name>
</gene>
<keyword evidence="3 6" id="KW-0808">Transferase</keyword>
<dbReference type="PROSITE" id="PS00723">
    <property type="entry name" value="POLYPRENYL_SYNTHASE_1"/>
    <property type="match status" value="1"/>
</dbReference>
<evidence type="ECO:0000256" key="2">
    <source>
        <dbReference type="ARBA" id="ARBA00006706"/>
    </source>
</evidence>
<dbReference type="InterPro" id="IPR033749">
    <property type="entry name" value="Polyprenyl_synt_CS"/>
</dbReference>
<dbReference type="InterPro" id="IPR008949">
    <property type="entry name" value="Isoprenoid_synthase_dom_sf"/>
</dbReference>
<dbReference type="Gene3D" id="1.10.600.10">
    <property type="entry name" value="Farnesyl Diphosphate Synthase"/>
    <property type="match status" value="1"/>
</dbReference>
<dbReference type="GO" id="GO:0004161">
    <property type="term" value="F:dimethylallyltranstransferase activity"/>
    <property type="evidence" value="ECO:0007669"/>
    <property type="project" value="UniProtKB-EC"/>
</dbReference>
<dbReference type="RefSeq" id="WP_183509968.1">
    <property type="nucleotide sequence ID" value="NZ_BAABGK010000023.1"/>
</dbReference>
<evidence type="ECO:0000256" key="5">
    <source>
        <dbReference type="ARBA" id="ARBA00022842"/>
    </source>
</evidence>
<accession>A0A839QFC9</accession>
<dbReference type="SFLD" id="SFLDS00005">
    <property type="entry name" value="Isoprenoid_Synthase_Type_I"/>
    <property type="match status" value="1"/>
</dbReference>
<comment type="caution">
    <text evidence="7">The sequence shown here is derived from an EMBL/GenBank/DDBJ whole genome shotgun (WGS) entry which is preliminary data.</text>
</comment>
<keyword evidence="5" id="KW-0460">Magnesium</keyword>
<dbReference type="CDD" id="cd00685">
    <property type="entry name" value="Trans_IPPS_HT"/>
    <property type="match status" value="1"/>
</dbReference>
<evidence type="ECO:0000313" key="8">
    <source>
        <dbReference type="Proteomes" id="UP000523000"/>
    </source>
</evidence>
<evidence type="ECO:0000256" key="3">
    <source>
        <dbReference type="ARBA" id="ARBA00022679"/>
    </source>
</evidence>
<dbReference type="EMBL" id="JACHVS010000001">
    <property type="protein sequence ID" value="MBB2994610.1"/>
    <property type="molecule type" value="Genomic_DNA"/>
</dbReference>
<evidence type="ECO:0000313" key="7">
    <source>
        <dbReference type="EMBL" id="MBB2994610.1"/>
    </source>
</evidence>